<gene>
    <name evidence="7" type="ORF">TR51_22480</name>
</gene>
<keyword evidence="2 4" id="KW-0238">DNA-binding</keyword>
<evidence type="ECO:0000256" key="3">
    <source>
        <dbReference type="ARBA" id="ARBA00023163"/>
    </source>
</evidence>
<dbReference type="PRINTS" id="PR00455">
    <property type="entry name" value="HTHTETR"/>
</dbReference>
<dbReference type="PANTHER" id="PTHR30055:SF148">
    <property type="entry name" value="TETR-FAMILY TRANSCRIPTIONAL REGULATOR"/>
    <property type="match status" value="1"/>
</dbReference>
<feature type="region of interest" description="Disordered" evidence="5">
    <location>
        <begin position="1"/>
        <end position="34"/>
    </location>
</feature>
<dbReference type="PANTHER" id="PTHR30055">
    <property type="entry name" value="HTH-TYPE TRANSCRIPTIONAL REGULATOR RUTR"/>
    <property type="match status" value="1"/>
</dbReference>
<organism evidence="7 8">
    <name type="scientific">Kitasatospora griseola</name>
    <name type="common">Streptomyces griseolosporeus</name>
    <dbReference type="NCBI Taxonomy" id="2064"/>
    <lineage>
        <taxon>Bacteria</taxon>
        <taxon>Bacillati</taxon>
        <taxon>Actinomycetota</taxon>
        <taxon>Actinomycetes</taxon>
        <taxon>Kitasatosporales</taxon>
        <taxon>Streptomycetaceae</taxon>
        <taxon>Kitasatospora</taxon>
    </lineage>
</organism>
<dbReference type="GO" id="GO:0000976">
    <property type="term" value="F:transcription cis-regulatory region binding"/>
    <property type="evidence" value="ECO:0007669"/>
    <property type="project" value="TreeGrafter"/>
</dbReference>
<dbReference type="PROSITE" id="PS01081">
    <property type="entry name" value="HTH_TETR_1"/>
    <property type="match status" value="1"/>
</dbReference>
<keyword evidence="8" id="KW-1185">Reference proteome</keyword>
<sequence>MTRTAPPASPDDPRTLRRPAAETAPRRGRPRDAARDRAILDATLAVLTESGYRALTTAAVAARAGVSTATLYRRWSSKDELVIAAAATHIEDVRTQPDTGTLEGDLRVLLRDKAAALTGEAGRLMQALVGEAAQNTALADALTAAFLEPVHRRVGEAVRRAAERGQIDSVPDADLLGAVVVGPLMSRFLLMPRPDQVDAATAQATADRFLPFALRAVGAG</sequence>
<dbReference type="InterPro" id="IPR009057">
    <property type="entry name" value="Homeodomain-like_sf"/>
</dbReference>
<dbReference type="Gene3D" id="1.10.357.10">
    <property type="entry name" value="Tetracycline Repressor, domain 2"/>
    <property type="match status" value="1"/>
</dbReference>
<dbReference type="SUPFAM" id="SSF46689">
    <property type="entry name" value="Homeodomain-like"/>
    <property type="match status" value="1"/>
</dbReference>
<dbReference type="AlphaFoldDB" id="A0A0D0PTL8"/>
<comment type="caution">
    <text evidence="7">The sequence shown here is derived from an EMBL/GenBank/DDBJ whole genome shotgun (WGS) entry which is preliminary data.</text>
</comment>
<dbReference type="GO" id="GO:0003700">
    <property type="term" value="F:DNA-binding transcription factor activity"/>
    <property type="evidence" value="ECO:0007669"/>
    <property type="project" value="TreeGrafter"/>
</dbReference>
<dbReference type="InterPro" id="IPR011075">
    <property type="entry name" value="TetR_C"/>
</dbReference>
<evidence type="ECO:0000256" key="5">
    <source>
        <dbReference type="SAM" id="MobiDB-lite"/>
    </source>
</evidence>
<reference evidence="7 8" key="1">
    <citation type="submission" date="2015-02" db="EMBL/GenBank/DDBJ databases">
        <title>Draft genome sequence of Kitasatospora griseola MF730-N6, a bafilomycin, terpentecin and satosporin producer.</title>
        <authorList>
            <person name="Arens J.C."/>
            <person name="Haltli B."/>
            <person name="Kerr R.G."/>
        </authorList>
    </citation>
    <scope>NUCLEOTIDE SEQUENCE [LARGE SCALE GENOMIC DNA]</scope>
    <source>
        <strain evidence="7 8">MF730-N6</strain>
    </source>
</reference>
<dbReference type="InterPro" id="IPR001647">
    <property type="entry name" value="HTH_TetR"/>
</dbReference>
<evidence type="ECO:0000256" key="2">
    <source>
        <dbReference type="ARBA" id="ARBA00023125"/>
    </source>
</evidence>
<dbReference type="Gene3D" id="1.10.10.60">
    <property type="entry name" value="Homeodomain-like"/>
    <property type="match status" value="1"/>
</dbReference>
<dbReference type="OrthoDB" id="9796019at2"/>
<dbReference type="RefSeq" id="WP_043913761.1">
    <property type="nucleotide sequence ID" value="NZ_JXZB01000004.1"/>
</dbReference>
<dbReference type="PATRIC" id="fig|2064.6.peg.4831"/>
<feature type="domain" description="HTH tetR-type" evidence="6">
    <location>
        <begin position="33"/>
        <end position="93"/>
    </location>
</feature>
<evidence type="ECO:0000259" key="6">
    <source>
        <dbReference type="PROSITE" id="PS50977"/>
    </source>
</evidence>
<dbReference type="Pfam" id="PF16859">
    <property type="entry name" value="TetR_C_11"/>
    <property type="match status" value="1"/>
</dbReference>
<proteinExistence type="predicted"/>
<dbReference type="PROSITE" id="PS50977">
    <property type="entry name" value="HTH_TETR_2"/>
    <property type="match status" value="1"/>
</dbReference>
<dbReference type="InterPro" id="IPR036271">
    <property type="entry name" value="Tet_transcr_reg_TetR-rel_C_sf"/>
</dbReference>
<evidence type="ECO:0000313" key="8">
    <source>
        <dbReference type="Proteomes" id="UP000032066"/>
    </source>
</evidence>
<accession>A0A0D0PTL8</accession>
<evidence type="ECO:0000256" key="4">
    <source>
        <dbReference type="PROSITE-ProRule" id="PRU00335"/>
    </source>
</evidence>
<protein>
    <submittedName>
        <fullName evidence="7">TetR family transcriptional regulator</fullName>
    </submittedName>
</protein>
<keyword evidence="1" id="KW-0805">Transcription regulation</keyword>
<dbReference type="STRING" id="2064.TR51_22480"/>
<dbReference type="Pfam" id="PF00440">
    <property type="entry name" value="TetR_N"/>
    <property type="match status" value="1"/>
</dbReference>
<dbReference type="EMBL" id="JXZB01000004">
    <property type="protein sequence ID" value="KIQ61983.1"/>
    <property type="molecule type" value="Genomic_DNA"/>
</dbReference>
<dbReference type="InterPro" id="IPR023772">
    <property type="entry name" value="DNA-bd_HTH_TetR-type_CS"/>
</dbReference>
<keyword evidence="3" id="KW-0804">Transcription</keyword>
<dbReference type="Proteomes" id="UP000032066">
    <property type="component" value="Unassembled WGS sequence"/>
</dbReference>
<evidence type="ECO:0000256" key="1">
    <source>
        <dbReference type="ARBA" id="ARBA00023015"/>
    </source>
</evidence>
<dbReference type="InterPro" id="IPR050109">
    <property type="entry name" value="HTH-type_TetR-like_transc_reg"/>
</dbReference>
<evidence type="ECO:0000313" key="7">
    <source>
        <dbReference type="EMBL" id="KIQ61983.1"/>
    </source>
</evidence>
<feature type="DNA-binding region" description="H-T-H motif" evidence="4">
    <location>
        <begin position="56"/>
        <end position="75"/>
    </location>
</feature>
<name>A0A0D0PTL8_KITGR</name>
<dbReference type="SUPFAM" id="SSF48498">
    <property type="entry name" value="Tetracyclin repressor-like, C-terminal domain"/>
    <property type="match status" value="1"/>
</dbReference>